<evidence type="ECO:0000313" key="3">
    <source>
        <dbReference type="Proteomes" id="UP000298277"/>
    </source>
</evidence>
<feature type="domain" description="DUF403" evidence="1">
    <location>
        <begin position="1"/>
        <end position="311"/>
    </location>
</feature>
<dbReference type="EMBL" id="RQFA01000066">
    <property type="protein sequence ID" value="TGK31006.1"/>
    <property type="molecule type" value="Genomic_DNA"/>
</dbReference>
<keyword evidence="3" id="KW-1185">Reference proteome</keyword>
<protein>
    <submittedName>
        <fullName evidence="2">Alpha-E domain-containing protein</fullName>
    </submittedName>
</protein>
<dbReference type="Proteomes" id="UP000298277">
    <property type="component" value="Unassembled WGS sequence"/>
</dbReference>
<dbReference type="InterPro" id="IPR007296">
    <property type="entry name" value="DUF403"/>
</dbReference>
<reference evidence="2" key="1">
    <citation type="journal article" date="2019" name="PLoS Negl. Trop. Dis.">
        <title>Revisiting the worldwide diversity of Leptospira species in the environment.</title>
        <authorList>
            <person name="Vincent A.T."/>
            <person name="Schiettekatte O."/>
            <person name="Bourhy P."/>
            <person name="Veyrier F.J."/>
            <person name="Picardeau M."/>
        </authorList>
    </citation>
    <scope>NUCLEOTIDE SEQUENCE [LARGE SCALE GENOMIC DNA]</scope>
    <source>
        <strain evidence="2">201800299</strain>
    </source>
</reference>
<dbReference type="AlphaFoldDB" id="A0A5F1Y7S7"/>
<gene>
    <name evidence="2" type="ORF">EHQ17_14920</name>
</gene>
<comment type="caution">
    <text evidence="2">The sequence shown here is derived from an EMBL/GenBank/DDBJ whole genome shotgun (WGS) entry which is preliminary data.</text>
</comment>
<accession>A0A5F1Y7S7</accession>
<organism evidence="2 3">
    <name type="scientific">Leptospira gomenensis</name>
    <dbReference type="NCBI Taxonomy" id="2484974"/>
    <lineage>
        <taxon>Bacteria</taxon>
        <taxon>Pseudomonadati</taxon>
        <taxon>Spirochaetota</taxon>
        <taxon>Spirochaetia</taxon>
        <taxon>Leptospirales</taxon>
        <taxon>Leptospiraceae</taxon>
        <taxon>Leptospira</taxon>
    </lineage>
</organism>
<dbReference type="InterPro" id="IPR051680">
    <property type="entry name" value="ATP-dep_Glu-Cys_Ligase-2"/>
</dbReference>
<proteinExistence type="predicted"/>
<evidence type="ECO:0000259" key="1">
    <source>
        <dbReference type="Pfam" id="PF04168"/>
    </source>
</evidence>
<dbReference type="OrthoDB" id="9803532at2"/>
<dbReference type="RefSeq" id="WP_135590584.1">
    <property type="nucleotide sequence ID" value="NZ_RQEZ01000048.1"/>
</dbReference>
<dbReference type="Pfam" id="PF04168">
    <property type="entry name" value="Alpha-E"/>
    <property type="match status" value="1"/>
</dbReference>
<name>A0A5F1Y7S7_9LEPT</name>
<dbReference type="PANTHER" id="PTHR34595">
    <property type="entry name" value="BLR5612 PROTEIN"/>
    <property type="match status" value="1"/>
</dbReference>
<evidence type="ECO:0000313" key="2">
    <source>
        <dbReference type="EMBL" id="TGK31006.1"/>
    </source>
</evidence>
<dbReference type="PANTHER" id="PTHR34595:SF7">
    <property type="entry name" value="SLL1039 PROTEIN"/>
    <property type="match status" value="1"/>
</dbReference>
<sequence length="313" mass="37069">MLSRVAESVYWMNRYMERAENYSRFIDVNFQLSLDLNEDVNRQWLPLVYTTGDDELFLKKYSEASEENVIQFMTFDNENPNSILNCLVRARENARTIRENISTPMWEVINEFYLSFKTKKFFSDADLSALGEFFKTIRNQCLLFYGCQEATISRDEVWYFAQLGRYLERADKTARILDMKYFILLPSHDVGSNLDLIQWLSLLKSTSAHEMFNRIYQKITPKNIAEFLILDRQFPRAVRFSLRKIFDSLKLLSGTDPDEYSCEAEKRVGVLLSELSYTSVDEIFDSGMHEYLDRLQLQINGIHDRIDERYFRS</sequence>